<dbReference type="Pfam" id="PF01312">
    <property type="entry name" value="Bac_export_2"/>
    <property type="match status" value="1"/>
</dbReference>
<dbReference type="PANTHER" id="PTHR30531">
    <property type="entry name" value="FLAGELLAR BIOSYNTHETIC PROTEIN FLHB"/>
    <property type="match status" value="1"/>
</dbReference>
<comment type="caution">
    <text evidence="2">The sequence shown here is derived from an EMBL/GenBank/DDBJ whole genome shotgun (WGS) entry which is preliminary data.</text>
</comment>
<keyword evidence="3" id="KW-1185">Reference proteome</keyword>
<accession>A0A371B768</accession>
<dbReference type="EMBL" id="QRGO01000001">
    <property type="protein sequence ID" value="RDV03436.1"/>
    <property type="molecule type" value="Genomic_DNA"/>
</dbReference>
<gene>
    <name evidence="2" type="ORF">DXH78_01810</name>
</gene>
<evidence type="ECO:0000313" key="2">
    <source>
        <dbReference type="EMBL" id="RDV03436.1"/>
    </source>
</evidence>
<proteinExistence type="inferred from homology"/>
<sequence length="93" mass="10104">MSDDSTPKPPLAVALEYDRETTPRVTGIGKGELAERMLEIARHHGVPLVENPQLAAALSKLPLDQEIPEKLYRAVAEVLSYILRTSGKLAAGK</sequence>
<dbReference type="Gene3D" id="3.40.1690.10">
    <property type="entry name" value="secretion proteins EscU"/>
    <property type="match status" value="1"/>
</dbReference>
<dbReference type="InterPro" id="IPR029025">
    <property type="entry name" value="T3SS_substrate_exporter_C"/>
</dbReference>
<dbReference type="PRINTS" id="PR00950">
    <property type="entry name" value="TYPE3IMSPROT"/>
</dbReference>
<dbReference type="AlphaFoldDB" id="A0A371B768"/>
<dbReference type="GO" id="GO:0005886">
    <property type="term" value="C:plasma membrane"/>
    <property type="evidence" value="ECO:0007669"/>
    <property type="project" value="TreeGrafter"/>
</dbReference>
<dbReference type="SUPFAM" id="SSF160544">
    <property type="entry name" value="EscU C-terminal domain-like"/>
    <property type="match status" value="1"/>
</dbReference>
<comment type="similarity">
    <text evidence="1">Belongs to the type III secretion exporter family.</text>
</comment>
<organism evidence="2 3">
    <name type="scientific">Undibacter mobilis</name>
    <dbReference type="NCBI Taxonomy" id="2292256"/>
    <lineage>
        <taxon>Bacteria</taxon>
        <taxon>Pseudomonadati</taxon>
        <taxon>Pseudomonadota</taxon>
        <taxon>Alphaproteobacteria</taxon>
        <taxon>Hyphomicrobiales</taxon>
        <taxon>Nitrobacteraceae</taxon>
        <taxon>Undibacter</taxon>
    </lineage>
</organism>
<dbReference type="InterPro" id="IPR006135">
    <property type="entry name" value="T3SS_substrate_exporter"/>
</dbReference>
<dbReference type="RefSeq" id="WP_115515460.1">
    <property type="nucleotide sequence ID" value="NZ_QRGO01000001.1"/>
</dbReference>
<reference evidence="3" key="1">
    <citation type="submission" date="2018-08" db="EMBL/GenBank/DDBJ databases">
        <authorList>
            <person name="Kim S.-J."/>
            <person name="Jung G.-Y."/>
        </authorList>
    </citation>
    <scope>NUCLEOTIDE SEQUENCE [LARGE SCALE GENOMIC DNA]</scope>
    <source>
        <strain evidence="3">GY_H</strain>
    </source>
</reference>
<dbReference type="PANTHER" id="PTHR30531:SF12">
    <property type="entry name" value="FLAGELLAR BIOSYNTHETIC PROTEIN FLHB"/>
    <property type="match status" value="1"/>
</dbReference>
<dbReference type="OrthoDB" id="5244399at2"/>
<name>A0A371B768_9BRAD</name>
<evidence type="ECO:0000256" key="1">
    <source>
        <dbReference type="ARBA" id="ARBA00010690"/>
    </source>
</evidence>
<evidence type="ECO:0000313" key="3">
    <source>
        <dbReference type="Proteomes" id="UP000263993"/>
    </source>
</evidence>
<dbReference type="GO" id="GO:0009306">
    <property type="term" value="P:protein secretion"/>
    <property type="evidence" value="ECO:0007669"/>
    <property type="project" value="InterPro"/>
</dbReference>
<protein>
    <submittedName>
        <fullName evidence="2">Type III secretion protein</fullName>
    </submittedName>
</protein>
<dbReference type="Proteomes" id="UP000263993">
    <property type="component" value="Unassembled WGS sequence"/>
</dbReference>